<dbReference type="Pfam" id="PF00096">
    <property type="entry name" value="zf-C2H2"/>
    <property type="match status" value="3"/>
</dbReference>
<comment type="similarity">
    <text evidence="2">Belongs to the krueppel C2H2-type zinc-finger protein family.</text>
</comment>
<sequence length="376" mass="43457">CQYCNRIFKQLTAFHRHLELHRKTNNGEKFSCSVCHKVCKSAITYKHHMRLHLPNDKKPYQCSICGKGYPTAKSLGVHETTHSDKLHAFCEYCGKGFKEKRFLATHIRIAHTGEKPYVCQICGKTFFTTGGRREHILAMHNTSSIICELCGKEFPSRARLAAHKSRHKSSDLKFECEVCKRVFNTRTSYLTHYVTIHLTLEDADRFPQKVHPCSSCKKLFLCKNKLKMHERVHTGEKPEVCHICNKGFADRANLRAHLKIHSEEKPFQCEICPKQFIQKRALRKHMETHEDNDKVQDVQSSHITHEEQSKMYPVNIQNEERYDNNTIPSVTPQRGAVGVQYVHDLHLTWSESAAIAAANVETHLSTIQLQQVMQQQ</sequence>
<feature type="domain" description="C2H2-type" evidence="12">
    <location>
        <begin position="88"/>
        <end position="116"/>
    </location>
</feature>
<dbReference type="PROSITE" id="PS50157">
    <property type="entry name" value="ZINC_FINGER_C2H2_2"/>
    <property type="match status" value="9"/>
</dbReference>
<evidence type="ECO:0000256" key="3">
    <source>
        <dbReference type="ARBA" id="ARBA00022723"/>
    </source>
</evidence>
<dbReference type="FunFam" id="3.30.160.60:FF:000325">
    <property type="entry name" value="ZFP90 zinc finger protein"/>
    <property type="match status" value="1"/>
</dbReference>
<reference evidence="13" key="1">
    <citation type="submission" date="2019-08" db="EMBL/GenBank/DDBJ databases">
        <title>The improved chromosome-level genome for the pearl oyster Pinctada fucata martensii using PacBio sequencing and Hi-C.</title>
        <authorList>
            <person name="Zheng Z."/>
        </authorList>
    </citation>
    <scope>NUCLEOTIDE SEQUENCE</scope>
    <source>
        <strain evidence="13">ZZ-2019</strain>
        <tissue evidence="13">Adductor muscle</tissue>
    </source>
</reference>
<evidence type="ECO:0000313" key="14">
    <source>
        <dbReference type="Proteomes" id="UP001186944"/>
    </source>
</evidence>
<keyword evidence="10" id="KW-0539">Nucleus</keyword>
<keyword evidence="14" id="KW-1185">Reference proteome</keyword>
<evidence type="ECO:0000313" key="13">
    <source>
        <dbReference type="EMBL" id="KAK3096091.1"/>
    </source>
</evidence>
<gene>
    <name evidence="13" type="ORF">FSP39_023082</name>
</gene>
<keyword evidence="5 11" id="KW-0863">Zinc-finger</keyword>
<accession>A0AA89BVL0</accession>
<dbReference type="Pfam" id="PF13912">
    <property type="entry name" value="zf-C2H2_6"/>
    <property type="match status" value="2"/>
</dbReference>
<feature type="domain" description="C2H2-type" evidence="12">
    <location>
        <begin position="174"/>
        <end position="202"/>
    </location>
</feature>
<evidence type="ECO:0000256" key="6">
    <source>
        <dbReference type="ARBA" id="ARBA00022833"/>
    </source>
</evidence>
<feature type="domain" description="C2H2-type" evidence="12">
    <location>
        <begin position="211"/>
        <end position="238"/>
    </location>
</feature>
<evidence type="ECO:0000256" key="2">
    <source>
        <dbReference type="ARBA" id="ARBA00006991"/>
    </source>
</evidence>
<dbReference type="GO" id="GO:0008270">
    <property type="term" value="F:zinc ion binding"/>
    <property type="evidence" value="ECO:0007669"/>
    <property type="project" value="UniProtKB-KW"/>
</dbReference>
<keyword evidence="9" id="KW-0804">Transcription</keyword>
<feature type="domain" description="C2H2-type" evidence="12">
    <location>
        <begin position="267"/>
        <end position="294"/>
    </location>
</feature>
<keyword evidence="7" id="KW-0805">Transcription regulation</keyword>
<dbReference type="SMART" id="SM00355">
    <property type="entry name" value="ZnF_C2H2"/>
    <property type="match status" value="10"/>
</dbReference>
<feature type="domain" description="C2H2-type" evidence="12">
    <location>
        <begin position="117"/>
        <end position="145"/>
    </location>
</feature>
<dbReference type="Proteomes" id="UP001186944">
    <property type="component" value="Unassembled WGS sequence"/>
</dbReference>
<dbReference type="GO" id="GO:0005634">
    <property type="term" value="C:nucleus"/>
    <property type="evidence" value="ECO:0007669"/>
    <property type="project" value="UniProtKB-SubCell"/>
</dbReference>
<evidence type="ECO:0000256" key="4">
    <source>
        <dbReference type="ARBA" id="ARBA00022737"/>
    </source>
</evidence>
<keyword evidence="3" id="KW-0479">Metal-binding</keyword>
<dbReference type="InterPro" id="IPR013087">
    <property type="entry name" value="Znf_C2H2_type"/>
</dbReference>
<evidence type="ECO:0000259" key="12">
    <source>
        <dbReference type="PROSITE" id="PS50157"/>
    </source>
</evidence>
<proteinExistence type="inferred from homology"/>
<keyword evidence="4" id="KW-0677">Repeat</keyword>
<dbReference type="PANTHER" id="PTHR24388">
    <property type="entry name" value="ZINC FINGER PROTEIN"/>
    <property type="match status" value="1"/>
</dbReference>
<dbReference type="Gene3D" id="3.30.160.60">
    <property type="entry name" value="Classic Zinc Finger"/>
    <property type="match status" value="8"/>
</dbReference>
<protein>
    <recommendedName>
        <fullName evidence="12">C2H2-type domain-containing protein</fullName>
    </recommendedName>
</protein>
<dbReference type="FunFam" id="3.30.160.60:FF:000446">
    <property type="entry name" value="Zinc finger protein"/>
    <property type="match status" value="1"/>
</dbReference>
<dbReference type="Pfam" id="PF12874">
    <property type="entry name" value="zf-met"/>
    <property type="match status" value="1"/>
</dbReference>
<dbReference type="PANTHER" id="PTHR24388:SF53">
    <property type="entry name" value="CHORION TRANSCRIPTION FACTOR CF2-RELATED"/>
    <property type="match status" value="1"/>
</dbReference>
<comment type="caution">
    <text evidence="13">The sequence shown here is derived from an EMBL/GenBank/DDBJ whole genome shotgun (WGS) entry which is preliminary data.</text>
</comment>
<keyword evidence="6" id="KW-0862">Zinc</keyword>
<dbReference type="FunFam" id="3.30.160.60:FF:000100">
    <property type="entry name" value="Zinc finger 45-like"/>
    <property type="match status" value="1"/>
</dbReference>
<evidence type="ECO:0000256" key="10">
    <source>
        <dbReference type="ARBA" id="ARBA00023242"/>
    </source>
</evidence>
<evidence type="ECO:0000256" key="9">
    <source>
        <dbReference type="ARBA" id="ARBA00023163"/>
    </source>
</evidence>
<feature type="domain" description="C2H2-type" evidence="12">
    <location>
        <begin position="60"/>
        <end position="87"/>
    </location>
</feature>
<dbReference type="EMBL" id="VSWD01000008">
    <property type="protein sequence ID" value="KAK3096091.1"/>
    <property type="molecule type" value="Genomic_DNA"/>
</dbReference>
<name>A0AA89BVL0_PINIB</name>
<dbReference type="AlphaFoldDB" id="A0AA89BVL0"/>
<feature type="non-terminal residue" evidence="13">
    <location>
        <position position="1"/>
    </location>
</feature>
<evidence type="ECO:0000256" key="11">
    <source>
        <dbReference type="PROSITE-ProRule" id="PRU00042"/>
    </source>
</evidence>
<organism evidence="13 14">
    <name type="scientific">Pinctada imbricata</name>
    <name type="common">Atlantic pearl-oyster</name>
    <name type="synonym">Pinctada martensii</name>
    <dbReference type="NCBI Taxonomy" id="66713"/>
    <lineage>
        <taxon>Eukaryota</taxon>
        <taxon>Metazoa</taxon>
        <taxon>Spiralia</taxon>
        <taxon>Lophotrochozoa</taxon>
        <taxon>Mollusca</taxon>
        <taxon>Bivalvia</taxon>
        <taxon>Autobranchia</taxon>
        <taxon>Pteriomorphia</taxon>
        <taxon>Pterioida</taxon>
        <taxon>Pterioidea</taxon>
        <taxon>Pteriidae</taxon>
        <taxon>Pinctada</taxon>
    </lineage>
</organism>
<keyword evidence="8" id="KW-0238">DNA-binding</keyword>
<evidence type="ECO:0000256" key="5">
    <source>
        <dbReference type="ARBA" id="ARBA00022771"/>
    </source>
</evidence>
<dbReference type="GO" id="GO:0000978">
    <property type="term" value="F:RNA polymerase II cis-regulatory region sequence-specific DNA binding"/>
    <property type="evidence" value="ECO:0007669"/>
    <property type="project" value="TreeGrafter"/>
</dbReference>
<dbReference type="InterPro" id="IPR036236">
    <property type="entry name" value="Znf_C2H2_sf"/>
</dbReference>
<dbReference type="FunFam" id="3.30.160.60:FF:001235">
    <property type="entry name" value="Si:ch211-119o8.6"/>
    <property type="match status" value="1"/>
</dbReference>
<evidence type="ECO:0000256" key="1">
    <source>
        <dbReference type="ARBA" id="ARBA00004123"/>
    </source>
</evidence>
<evidence type="ECO:0000256" key="7">
    <source>
        <dbReference type="ARBA" id="ARBA00023015"/>
    </source>
</evidence>
<feature type="domain" description="C2H2-type" evidence="12">
    <location>
        <begin position="239"/>
        <end position="266"/>
    </location>
</feature>
<feature type="domain" description="C2H2-type" evidence="12">
    <location>
        <begin position="1"/>
        <end position="26"/>
    </location>
</feature>
<dbReference type="PROSITE" id="PS00028">
    <property type="entry name" value="ZINC_FINGER_C2H2_1"/>
    <property type="match status" value="10"/>
</dbReference>
<evidence type="ECO:0000256" key="8">
    <source>
        <dbReference type="ARBA" id="ARBA00023125"/>
    </source>
</evidence>
<dbReference type="SUPFAM" id="SSF57667">
    <property type="entry name" value="beta-beta-alpha zinc fingers"/>
    <property type="match status" value="6"/>
</dbReference>
<dbReference type="GO" id="GO:0000981">
    <property type="term" value="F:DNA-binding transcription factor activity, RNA polymerase II-specific"/>
    <property type="evidence" value="ECO:0007669"/>
    <property type="project" value="TreeGrafter"/>
</dbReference>
<feature type="domain" description="C2H2-type" evidence="12">
    <location>
        <begin position="145"/>
        <end position="172"/>
    </location>
</feature>
<dbReference type="InterPro" id="IPR050527">
    <property type="entry name" value="Snail/Krueppel_Znf"/>
</dbReference>
<comment type="subcellular location">
    <subcellularLocation>
        <location evidence="1">Nucleus</location>
    </subcellularLocation>
</comment>